<keyword evidence="1" id="KW-0472">Membrane</keyword>
<keyword evidence="2" id="KW-0732">Signal</keyword>
<dbReference type="EMBL" id="VYQE01000003">
    <property type="protein sequence ID" value="KAA9008371.1"/>
    <property type="molecule type" value="Genomic_DNA"/>
</dbReference>
<comment type="caution">
    <text evidence="3">The sequence shown here is derived from an EMBL/GenBank/DDBJ whole genome shotgun (WGS) entry which is preliminary data.</text>
</comment>
<gene>
    <name evidence="3" type="ORF">F3S47_11900</name>
</gene>
<proteinExistence type="predicted"/>
<keyword evidence="4" id="KW-1185">Reference proteome</keyword>
<feature type="signal peptide" evidence="2">
    <location>
        <begin position="1"/>
        <end position="16"/>
    </location>
</feature>
<name>A0A5J5GJF1_9RHOB</name>
<evidence type="ECO:0000313" key="4">
    <source>
        <dbReference type="Proteomes" id="UP000326554"/>
    </source>
</evidence>
<keyword evidence="1" id="KW-0812">Transmembrane</keyword>
<feature type="chain" id="PRO_5023889794" description="Lipoprotein" evidence="2">
    <location>
        <begin position="17"/>
        <end position="84"/>
    </location>
</feature>
<accession>A0A5J5GJF1</accession>
<dbReference type="AlphaFoldDB" id="A0A5J5GJF1"/>
<evidence type="ECO:0008006" key="5">
    <source>
        <dbReference type="Google" id="ProtNLM"/>
    </source>
</evidence>
<dbReference type="Proteomes" id="UP000326554">
    <property type="component" value="Unassembled WGS sequence"/>
</dbReference>
<keyword evidence="1" id="KW-1133">Transmembrane helix</keyword>
<feature type="transmembrane region" description="Helical" evidence="1">
    <location>
        <begin position="58"/>
        <end position="78"/>
    </location>
</feature>
<sequence>MLALPLLLSACATAPAATEGTRGFFWGLLDGALAPFAFVISLFSDTVAMYAVPNSGGWYDFGFLLGLAVVWGGAGGAAGRRRKR</sequence>
<protein>
    <recommendedName>
        <fullName evidence="5">Lipoprotein</fullName>
    </recommendedName>
</protein>
<evidence type="ECO:0000313" key="3">
    <source>
        <dbReference type="EMBL" id="KAA9008371.1"/>
    </source>
</evidence>
<evidence type="ECO:0000256" key="2">
    <source>
        <dbReference type="SAM" id="SignalP"/>
    </source>
</evidence>
<organism evidence="3 4">
    <name type="scientific">Histidinibacterium aquaticum</name>
    <dbReference type="NCBI Taxonomy" id="2613962"/>
    <lineage>
        <taxon>Bacteria</taxon>
        <taxon>Pseudomonadati</taxon>
        <taxon>Pseudomonadota</taxon>
        <taxon>Alphaproteobacteria</taxon>
        <taxon>Rhodobacterales</taxon>
        <taxon>Paracoccaceae</taxon>
        <taxon>Histidinibacterium</taxon>
    </lineage>
</organism>
<evidence type="ECO:0000256" key="1">
    <source>
        <dbReference type="SAM" id="Phobius"/>
    </source>
</evidence>
<reference evidence="3 4" key="1">
    <citation type="submission" date="2019-09" db="EMBL/GenBank/DDBJ databases">
        <authorList>
            <person name="Park J.-S."/>
            <person name="Choi H.-J."/>
        </authorList>
    </citation>
    <scope>NUCLEOTIDE SEQUENCE [LARGE SCALE GENOMIC DNA]</scope>
    <source>
        <strain evidence="3 4">176SS1-4</strain>
    </source>
</reference>